<dbReference type="PANTHER" id="PTHR10194">
    <property type="entry name" value="RAS GTPASE-ACTIVATING PROTEINS"/>
    <property type="match status" value="1"/>
</dbReference>
<name>A0A9N9SR68_DIABA</name>
<reference evidence="2" key="1">
    <citation type="submission" date="2022-01" db="EMBL/GenBank/DDBJ databases">
        <authorList>
            <person name="King R."/>
        </authorList>
    </citation>
    <scope>NUCLEOTIDE SEQUENCE</scope>
</reference>
<evidence type="ECO:0008006" key="4">
    <source>
        <dbReference type="Google" id="ProtNLM"/>
    </source>
</evidence>
<keyword evidence="3" id="KW-1185">Reference proteome</keyword>
<protein>
    <recommendedName>
        <fullName evidence="4">Neurofibromin</fullName>
    </recommendedName>
</protein>
<evidence type="ECO:0000313" key="2">
    <source>
        <dbReference type="EMBL" id="CAG9828788.1"/>
    </source>
</evidence>
<dbReference type="AlphaFoldDB" id="A0A9N9SR68"/>
<dbReference type="EMBL" id="OU898285">
    <property type="protein sequence ID" value="CAG9828788.1"/>
    <property type="molecule type" value="Genomic_DNA"/>
</dbReference>
<proteinExistence type="predicted"/>
<accession>A0A9N9SR68</accession>
<evidence type="ECO:0000313" key="3">
    <source>
        <dbReference type="Proteomes" id="UP001153709"/>
    </source>
</evidence>
<organism evidence="2 3">
    <name type="scientific">Diabrotica balteata</name>
    <name type="common">Banded cucumber beetle</name>
    <dbReference type="NCBI Taxonomy" id="107213"/>
    <lineage>
        <taxon>Eukaryota</taxon>
        <taxon>Metazoa</taxon>
        <taxon>Ecdysozoa</taxon>
        <taxon>Arthropoda</taxon>
        <taxon>Hexapoda</taxon>
        <taxon>Insecta</taxon>
        <taxon>Pterygota</taxon>
        <taxon>Neoptera</taxon>
        <taxon>Endopterygota</taxon>
        <taxon>Coleoptera</taxon>
        <taxon>Polyphaga</taxon>
        <taxon>Cucujiformia</taxon>
        <taxon>Chrysomeloidea</taxon>
        <taxon>Chrysomelidae</taxon>
        <taxon>Galerucinae</taxon>
        <taxon>Diabroticina</taxon>
        <taxon>Diabroticites</taxon>
        <taxon>Diabrotica</taxon>
    </lineage>
</organism>
<sequence>MATQKPGEWANTLIIRFEEQLPCRIGPQTTHSSINEEQNKNCIIQISRYRFALVLDGFVKVLKRIHELYQTGTCSAPKHGPELEKNYFDSLIIVLETLEKCFSIQPKDSITLTMEENNNLKCLLKEICTFLVAKDMPSDNPNVHAIKQLASKVLFALSVNFFNAVFNRISSKLQELASCPDENPDFSDIELIQYINVDVSRLSRLFVEAISKFRLLKKTAHLMLVTSLEKAIWNWMDTYPYEFAELQKNPNEDMAKCAEQLFDILDAFGDNKKGRSAVWSLQIMLLILAPKVLEEIVNADSGAPCSPRHSKKKMFIDNIKKCISPHGNSKQLTEAAAVTCVKLCKASTYIKVLDPNNVTFVLVQSILNDLKALLFNPQKPFSRGQNYLYQDMDLMIDCFVSIFRIKPHNNEALKVCLSLNSPPTFHFVLVRSLYKIVTQPRLFWWPQIDIVYSKASELRAMFTDTLNKVSQGYIAHTPLRMIQITLKGKDCPGKFKDRAEEVHLLLYMVRLVHADPMLMLNNQGKAGHEIQSSTLELINGLVSLVHQPTMPEVAQEAMEALLVLHHPEKIEVWNPEAPINTFWDVSSQVMFSISQKLIQHQIMNYTDILKWLREVLICRNAFLAKHKDYANLGSSIAICKQAHIKLEVSLF</sequence>
<dbReference type="InterPro" id="IPR039360">
    <property type="entry name" value="Ras_GTPase"/>
</dbReference>
<dbReference type="PANTHER" id="PTHR10194:SF142">
    <property type="entry name" value="NEUROFIBROMIN"/>
    <property type="match status" value="1"/>
</dbReference>
<evidence type="ECO:0000256" key="1">
    <source>
        <dbReference type="ARBA" id="ARBA00022553"/>
    </source>
</evidence>
<dbReference type="Proteomes" id="UP001153709">
    <property type="component" value="Chromosome 10"/>
</dbReference>
<gene>
    <name evidence="2" type="ORF">DIABBA_LOCUS2680</name>
</gene>
<keyword evidence="1" id="KW-0597">Phosphoprotein</keyword>